<dbReference type="Pfam" id="PF00828">
    <property type="entry name" value="Ribosomal_L27A"/>
    <property type="match status" value="1"/>
</dbReference>
<accession>A0A316Z6J2</accession>
<evidence type="ECO:0000313" key="6">
    <source>
        <dbReference type="EMBL" id="PWN96578.1"/>
    </source>
</evidence>
<dbReference type="GO" id="GO:0006412">
    <property type="term" value="P:translation"/>
    <property type="evidence" value="ECO:0007669"/>
    <property type="project" value="InterPro"/>
</dbReference>
<evidence type="ECO:0000259" key="5">
    <source>
        <dbReference type="Pfam" id="PF00828"/>
    </source>
</evidence>
<dbReference type="HAMAP" id="MF_01341">
    <property type="entry name" value="Ribosomal_uL15"/>
    <property type="match status" value="1"/>
</dbReference>
<dbReference type="InterPro" id="IPR036227">
    <property type="entry name" value="Ribosomal_uL15/eL18_sf"/>
</dbReference>
<evidence type="ECO:0000313" key="7">
    <source>
        <dbReference type="Proteomes" id="UP000245946"/>
    </source>
</evidence>
<dbReference type="PANTHER" id="PTHR12934:SF11">
    <property type="entry name" value="LARGE RIBOSOMAL SUBUNIT PROTEIN UL15M"/>
    <property type="match status" value="1"/>
</dbReference>
<dbReference type="InterPro" id="IPR021131">
    <property type="entry name" value="Ribosomal_uL15/eL18"/>
</dbReference>
<dbReference type="EMBL" id="KZ819298">
    <property type="protein sequence ID" value="PWN96578.1"/>
    <property type="molecule type" value="Genomic_DNA"/>
</dbReference>
<keyword evidence="7" id="KW-1185">Reference proteome</keyword>
<dbReference type="STRING" id="58919.A0A316Z6J2"/>
<proteinExistence type="inferred from homology"/>
<sequence>MSASTLGAAFARLSVGCSRSAGARLAASAPRAVMAHAGASSSRQAQAQVLRRYASSASSALASGPVKLGALSPAMPTKKRKRVGRGPGSGRGGTATRGHKGQKARAGNGKPVPGFEGGQTPLARRFPKRGFVNAHARKYVPVNVDRLQHWIDRGLLDPSRPITARELYESNCVHSLRDGIKILGEGSQHLTTPVHLVVSRVSESAAAAIESAGGSVVARYYTATTLRALVKPHTFLDAGKLLPRPADPSDKRDLIYYSDPRKRGYLAMRPVPELLPRVPSAGAATEGAAVEAAAAAAQAARAAAVTAAEESAAAAAATAAAAPAA</sequence>
<dbReference type="PANTHER" id="PTHR12934">
    <property type="entry name" value="50S RIBOSOMAL PROTEIN L15"/>
    <property type="match status" value="1"/>
</dbReference>
<evidence type="ECO:0000256" key="3">
    <source>
        <dbReference type="ARBA" id="ARBA00023274"/>
    </source>
</evidence>
<keyword evidence="2 6" id="KW-0689">Ribosomal protein</keyword>
<keyword evidence="3" id="KW-0687">Ribonucleoprotein</keyword>
<evidence type="ECO:0000256" key="1">
    <source>
        <dbReference type="ARBA" id="ARBA00007320"/>
    </source>
</evidence>
<dbReference type="GO" id="GO:0003735">
    <property type="term" value="F:structural constituent of ribosome"/>
    <property type="evidence" value="ECO:0007669"/>
    <property type="project" value="InterPro"/>
</dbReference>
<feature type="domain" description="Large ribosomal subunit protein uL15/eL18" evidence="5">
    <location>
        <begin position="141"/>
        <end position="217"/>
    </location>
</feature>
<name>A0A316Z6J2_9BASI</name>
<dbReference type="OrthoDB" id="361383at2759"/>
<feature type="region of interest" description="Disordered" evidence="4">
    <location>
        <begin position="67"/>
        <end position="123"/>
    </location>
</feature>
<dbReference type="InterPro" id="IPR005749">
    <property type="entry name" value="Ribosomal_uL15_bac-type"/>
</dbReference>
<dbReference type="RefSeq" id="XP_025596857.1">
    <property type="nucleotide sequence ID" value="XM_025742862.1"/>
</dbReference>
<evidence type="ECO:0000256" key="4">
    <source>
        <dbReference type="SAM" id="MobiDB-lite"/>
    </source>
</evidence>
<dbReference type="NCBIfam" id="TIGR01071">
    <property type="entry name" value="rplO_bact"/>
    <property type="match status" value="1"/>
</dbReference>
<dbReference type="Proteomes" id="UP000245946">
    <property type="component" value="Unassembled WGS sequence"/>
</dbReference>
<comment type="similarity">
    <text evidence="1">Belongs to the universal ribosomal protein uL15 family.</text>
</comment>
<organism evidence="6 7">
    <name type="scientific">Tilletiopsis washingtonensis</name>
    <dbReference type="NCBI Taxonomy" id="58919"/>
    <lineage>
        <taxon>Eukaryota</taxon>
        <taxon>Fungi</taxon>
        <taxon>Dikarya</taxon>
        <taxon>Basidiomycota</taxon>
        <taxon>Ustilaginomycotina</taxon>
        <taxon>Exobasidiomycetes</taxon>
        <taxon>Entylomatales</taxon>
        <taxon>Entylomatales incertae sedis</taxon>
        <taxon>Tilletiopsis</taxon>
    </lineage>
</organism>
<dbReference type="Gene3D" id="3.100.10.10">
    <property type="match status" value="1"/>
</dbReference>
<protein>
    <submittedName>
        <fullName evidence="6">Ribosomal protein L15</fullName>
    </submittedName>
</protein>
<dbReference type="GO" id="GO:0005762">
    <property type="term" value="C:mitochondrial large ribosomal subunit"/>
    <property type="evidence" value="ECO:0007669"/>
    <property type="project" value="TreeGrafter"/>
</dbReference>
<reference evidence="6 7" key="1">
    <citation type="journal article" date="2018" name="Mol. Biol. Evol.">
        <title>Broad Genomic Sampling Reveals a Smut Pathogenic Ancestry of the Fungal Clade Ustilaginomycotina.</title>
        <authorList>
            <person name="Kijpornyongpan T."/>
            <person name="Mondo S.J."/>
            <person name="Barry K."/>
            <person name="Sandor L."/>
            <person name="Lee J."/>
            <person name="Lipzen A."/>
            <person name="Pangilinan J."/>
            <person name="LaButti K."/>
            <person name="Hainaut M."/>
            <person name="Henrissat B."/>
            <person name="Grigoriev I.V."/>
            <person name="Spatafora J.W."/>
            <person name="Aime M.C."/>
        </authorList>
    </citation>
    <scope>NUCLEOTIDE SEQUENCE [LARGE SCALE GENOMIC DNA]</scope>
    <source>
        <strain evidence="6 7">MCA 4186</strain>
    </source>
</reference>
<gene>
    <name evidence="6" type="ORF">FA09DRAFT_331079</name>
</gene>
<feature type="compositionally biased region" description="Gly residues" evidence="4">
    <location>
        <begin position="85"/>
        <end position="95"/>
    </location>
</feature>
<dbReference type="InterPro" id="IPR030878">
    <property type="entry name" value="Ribosomal_uL15"/>
</dbReference>
<evidence type="ECO:0000256" key="2">
    <source>
        <dbReference type="ARBA" id="ARBA00022980"/>
    </source>
</evidence>
<dbReference type="AlphaFoldDB" id="A0A316Z6J2"/>
<dbReference type="GeneID" id="37270406"/>
<dbReference type="SUPFAM" id="SSF52080">
    <property type="entry name" value="Ribosomal proteins L15p and L18e"/>
    <property type="match status" value="1"/>
</dbReference>